<sequence>MSSTTQTHPHHPHHPQPAANATAPAPAASPAPQPQGLQPLKNWSYPFAPSDSKASANPQTYFTALSHAEDGFYPLGANGIWHGGIHFGAGTDGALRQGDGVHAITDGQVVAYRLNSKYPELQYSDGKKAAYSTGFVLVHHKLAIPPVPTSSTASASSATTSSSNPPAAPATPVQPVDEILDFYSLYMHQLDWAGYQASDQSTATSGKAAAPATPSIQHMPFWKGDKRFRVGKKATDTQDQPAPTINVADPASETKSDDPIADLINNNFKVSGSLLDTVKKLPGANTLPVATGINIRDAAKGKKIGLLPRGSEITISGAATSGWAQIAQITKGAPVGLVVGKDADANSGTGWVFLDELDSVIEPKPLDAVVVLEQPFPIKAGDVLGYLGEYQRYRDASVLPPKPKRPLLHLEVFAGDSLVAFIKKSRKRAEALPKDQSTMLVISTGANLVTPAASDQTIAPGLKLRPAPTDPKSGPWAKVQPVKVSTPSTAHGGAHGHSHAHPRPTETPEGDPLWVDRSLSGTVSVGTVNAWKNFPLQVANAKAPSASFQDVFSRAELDHLGDAARAQDDNGVHWWRISVGTGQGDSTTGWVCEKTHPQTQWVSPWAWPGFEIVDNTSVSVVNAFKRFLFVSGQLLDGEADSFKPTALNVNASELIGKLEKAIDRNADGTVTANELAQAQSTPWLAEALSHLIVRYESEWGGGMSKWDQLSSLMKDRGFIWQTELERIQKLQWWDQVKTVKGFPTEPTVYHIHPIGLIANFSGGSLTIEEARVRAFLRMLRVGEGTEQPAGYERLFGGESFIKDYGRDFSDHPRILITRTNSKGKTLKSTAAGAYQVMGYTWDDPAYIDYRRQYGIKDFSPAAQDRFCVILLKFKRNALDAVKSGNLQSAIFQHNCNKEWASLPGDMYGQGGVSMDTVNKKFAEYLADEFDGKTDLSVAIGGLDDLLK</sequence>
<dbReference type="InterPro" id="IPR018247">
    <property type="entry name" value="EF_Hand_1_Ca_BS"/>
</dbReference>
<name>A0ABD5C9T6_9BURK</name>
<feature type="compositionally biased region" description="Low complexity" evidence="1">
    <location>
        <begin position="149"/>
        <end position="165"/>
    </location>
</feature>
<dbReference type="PROSITE" id="PS00018">
    <property type="entry name" value="EF_HAND_1"/>
    <property type="match status" value="1"/>
</dbReference>
<evidence type="ECO:0000256" key="1">
    <source>
        <dbReference type="SAM" id="MobiDB-lite"/>
    </source>
</evidence>
<dbReference type="AlphaFoldDB" id="A0ABD5C9T6"/>
<protein>
    <submittedName>
        <fullName evidence="2">Muramidase (Phage lysozyme)</fullName>
    </submittedName>
</protein>
<dbReference type="Proteomes" id="UP001245184">
    <property type="component" value="Unassembled WGS sequence"/>
</dbReference>
<feature type="region of interest" description="Disordered" evidence="1">
    <location>
        <begin position="485"/>
        <end position="513"/>
    </location>
</feature>
<dbReference type="CDD" id="cd00736">
    <property type="entry name" value="lambda_lys-like"/>
    <property type="match status" value="1"/>
</dbReference>
<evidence type="ECO:0000313" key="3">
    <source>
        <dbReference type="Proteomes" id="UP001245184"/>
    </source>
</evidence>
<feature type="region of interest" description="Disordered" evidence="1">
    <location>
        <begin position="234"/>
        <end position="254"/>
    </location>
</feature>
<accession>A0ABD5C9T6</accession>
<gene>
    <name evidence="2" type="ORF">QF025_000748</name>
</gene>
<reference evidence="2 3" key="1">
    <citation type="submission" date="2023-08" db="EMBL/GenBank/DDBJ databases">
        <title>Genome sequencing of plant associated microbes to promote plant fitness in Sorghum bicolor and Oryza sativa.</title>
        <authorList>
            <person name="Coleman-Derr D."/>
        </authorList>
    </citation>
    <scope>NUCLEOTIDE SEQUENCE [LARGE SCALE GENOMIC DNA]</scope>
    <source>
        <strain evidence="2 3">SLBN-33</strain>
    </source>
</reference>
<organism evidence="2 3">
    <name type="scientific">Paraburkholderia graminis</name>
    <dbReference type="NCBI Taxonomy" id="60548"/>
    <lineage>
        <taxon>Bacteria</taxon>
        <taxon>Pseudomonadati</taxon>
        <taxon>Pseudomonadota</taxon>
        <taxon>Betaproteobacteria</taxon>
        <taxon>Burkholderiales</taxon>
        <taxon>Burkholderiaceae</taxon>
        <taxon>Paraburkholderia</taxon>
    </lineage>
</organism>
<dbReference type="EMBL" id="JAVIZN010000002">
    <property type="protein sequence ID" value="MDR6202028.1"/>
    <property type="molecule type" value="Genomic_DNA"/>
</dbReference>
<dbReference type="RefSeq" id="WP_310030255.1">
    <property type="nucleotide sequence ID" value="NZ_JAVIZN010000002.1"/>
</dbReference>
<proteinExistence type="predicted"/>
<evidence type="ECO:0000313" key="2">
    <source>
        <dbReference type="EMBL" id="MDR6202028.1"/>
    </source>
</evidence>
<feature type="region of interest" description="Disordered" evidence="1">
    <location>
        <begin position="148"/>
        <end position="173"/>
    </location>
</feature>
<comment type="caution">
    <text evidence="2">The sequence shown here is derived from an EMBL/GenBank/DDBJ whole genome shotgun (WGS) entry which is preliminary data.</text>
</comment>
<feature type="region of interest" description="Disordered" evidence="1">
    <location>
        <begin position="459"/>
        <end position="478"/>
    </location>
</feature>
<dbReference type="InterPro" id="IPR023346">
    <property type="entry name" value="Lysozyme-like_dom_sf"/>
</dbReference>
<dbReference type="SUPFAM" id="SSF53955">
    <property type="entry name" value="Lysozyme-like"/>
    <property type="match status" value="1"/>
</dbReference>
<feature type="compositionally biased region" description="Low complexity" evidence="1">
    <location>
        <begin position="16"/>
        <end position="26"/>
    </location>
</feature>
<dbReference type="Gene3D" id="1.10.530.10">
    <property type="match status" value="1"/>
</dbReference>
<feature type="region of interest" description="Disordered" evidence="1">
    <location>
        <begin position="1"/>
        <end position="44"/>
    </location>
</feature>